<dbReference type="EMBL" id="SKFG01000012">
    <property type="protein sequence ID" value="TCZ76546.1"/>
    <property type="molecule type" value="Genomic_DNA"/>
</dbReference>
<dbReference type="InterPro" id="IPR018649">
    <property type="entry name" value="SHOCT"/>
</dbReference>
<evidence type="ECO:0000313" key="3">
    <source>
        <dbReference type="Proteomes" id="UP000295418"/>
    </source>
</evidence>
<comment type="caution">
    <text evidence="2">The sequence shown here is derived from an EMBL/GenBank/DDBJ whole genome shotgun (WGS) entry which is preliminary data.</text>
</comment>
<dbReference type="AlphaFoldDB" id="A0A4R4E9M0"/>
<organism evidence="2 3">
    <name type="scientific">Paenibacillus albiflavus</name>
    <dbReference type="NCBI Taxonomy" id="2545760"/>
    <lineage>
        <taxon>Bacteria</taxon>
        <taxon>Bacillati</taxon>
        <taxon>Bacillota</taxon>
        <taxon>Bacilli</taxon>
        <taxon>Bacillales</taxon>
        <taxon>Paenibacillaceae</taxon>
        <taxon>Paenibacillus</taxon>
    </lineage>
</organism>
<dbReference type="Proteomes" id="UP000295418">
    <property type="component" value="Unassembled WGS sequence"/>
</dbReference>
<sequence>MFLQRKKFKKLLDEGIITQEEFNNKKKQLLGI</sequence>
<dbReference type="RefSeq" id="WP_132418519.1">
    <property type="nucleotide sequence ID" value="NZ_SKFG01000012.1"/>
</dbReference>
<evidence type="ECO:0000259" key="1">
    <source>
        <dbReference type="Pfam" id="PF09851"/>
    </source>
</evidence>
<evidence type="ECO:0000313" key="2">
    <source>
        <dbReference type="EMBL" id="TCZ76546.1"/>
    </source>
</evidence>
<accession>A0A4R4E9M0</accession>
<proteinExistence type="predicted"/>
<keyword evidence="3" id="KW-1185">Reference proteome</keyword>
<name>A0A4R4E9M0_9BACL</name>
<dbReference type="OrthoDB" id="2085436at2"/>
<gene>
    <name evidence="2" type="ORF">E0485_13160</name>
</gene>
<feature type="domain" description="SHOCT" evidence="1">
    <location>
        <begin position="6"/>
        <end position="30"/>
    </location>
</feature>
<dbReference type="Pfam" id="PF09851">
    <property type="entry name" value="SHOCT"/>
    <property type="match status" value="1"/>
</dbReference>
<protein>
    <submittedName>
        <fullName evidence="2">SHOCT domain-containing protein</fullName>
    </submittedName>
</protein>
<reference evidence="2 3" key="1">
    <citation type="submission" date="2019-03" db="EMBL/GenBank/DDBJ databases">
        <authorList>
            <person name="Kim M.K.M."/>
        </authorList>
    </citation>
    <scope>NUCLEOTIDE SEQUENCE [LARGE SCALE GENOMIC DNA]</scope>
    <source>
        <strain evidence="2 3">18JY21-1</strain>
    </source>
</reference>